<keyword evidence="1" id="KW-0812">Transmembrane</keyword>
<dbReference type="RefSeq" id="WP_138156089.1">
    <property type="nucleotide sequence ID" value="NZ_CP039381.1"/>
</dbReference>
<dbReference type="InterPro" id="IPR045620">
    <property type="entry name" value="DUF6442"/>
</dbReference>
<keyword evidence="3" id="KW-1185">Reference proteome</keyword>
<feature type="transmembrane region" description="Helical" evidence="1">
    <location>
        <begin position="30"/>
        <end position="48"/>
    </location>
</feature>
<keyword evidence="1" id="KW-1133">Transmembrane helix</keyword>
<dbReference type="KEGG" id="ruj:E5Z56_00805"/>
<feature type="transmembrane region" description="Helical" evidence="1">
    <location>
        <begin position="83"/>
        <end position="102"/>
    </location>
</feature>
<reference evidence="2 3" key="1">
    <citation type="submission" date="2019-04" db="EMBL/GenBank/DDBJ databases">
        <authorList>
            <person name="Embree M."/>
            <person name="Gaffney J.R."/>
        </authorList>
    </citation>
    <scope>NUCLEOTIDE SEQUENCE [LARGE SCALE GENOMIC DNA]</scope>
    <source>
        <strain evidence="2 3">JE7A12</strain>
    </source>
</reference>
<protein>
    <submittedName>
        <fullName evidence="2">Uncharacterized protein</fullName>
    </submittedName>
</protein>
<sequence>MNREDVLKMAQEENGGRDVADLDAQKRGAYFAYLIGICLIICVDIVEGIVLHRISYGCNMAMFVMAFVAFWTKYRVLGKKHELLVALIYGVGAAVWTVLWILQLCGVIA</sequence>
<organism evidence="2 3">
    <name type="scientific">Ruminococcus bovis</name>
    <dbReference type="NCBI Taxonomy" id="2564099"/>
    <lineage>
        <taxon>Bacteria</taxon>
        <taxon>Bacillati</taxon>
        <taxon>Bacillota</taxon>
        <taxon>Clostridia</taxon>
        <taxon>Eubacteriales</taxon>
        <taxon>Oscillospiraceae</taxon>
        <taxon>Ruminococcus</taxon>
    </lineage>
</organism>
<dbReference type="EMBL" id="CP039381">
    <property type="protein sequence ID" value="QCT05991.1"/>
    <property type="molecule type" value="Genomic_DNA"/>
</dbReference>
<evidence type="ECO:0000313" key="2">
    <source>
        <dbReference type="EMBL" id="QCT05991.1"/>
    </source>
</evidence>
<dbReference type="Pfam" id="PF20040">
    <property type="entry name" value="DUF6442"/>
    <property type="match status" value="1"/>
</dbReference>
<keyword evidence="1" id="KW-0472">Membrane</keyword>
<accession>A0A4P8XSU2</accession>
<gene>
    <name evidence="2" type="ORF">E5Z56_00805</name>
</gene>
<proteinExistence type="predicted"/>
<feature type="transmembrane region" description="Helical" evidence="1">
    <location>
        <begin position="54"/>
        <end position="71"/>
    </location>
</feature>
<evidence type="ECO:0000256" key="1">
    <source>
        <dbReference type="SAM" id="Phobius"/>
    </source>
</evidence>
<dbReference type="AlphaFoldDB" id="A0A4P8XSU2"/>
<name>A0A4P8XSU2_9FIRM</name>
<dbReference type="Proteomes" id="UP000301475">
    <property type="component" value="Chromosome"/>
</dbReference>
<evidence type="ECO:0000313" key="3">
    <source>
        <dbReference type="Proteomes" id="UP000301475"/>
    </source>
</evidence>